<feature type="domain" description="PH" evidence="4">
    <location>
        <begin position="69"/>
        <end position="172"/>
    </location>
</feature>
<dbReference type="OrthoDB" id="185175at2759"/>
<dbReference type="PANTHER" id="PTHR46026">
    <property type="entry name" value="RHO-TYPE GUANINE NUCLEOTIDE EXCHANGE FACTOR, ISOFORM F"/>
    <property type="match status" value="1"/>
</dbReference>
<dbReference type="Gene3D" id="2.30.29.30">
    <property type="entry name" value="Pleckstrin-homology domain (PH domain)/Phosphotyrosine-binding domain (PTB)"/>
    <property type="match status" value="1"/>
</dbReference>
<keyword evidence="1 2" id="KW-0728">SH3 domain</keyword>
<dbReference type="InterPro" id="IPR001849">
    <property type="entry name" value="PH_domain"/>
</dbReference>
<evidence type="ECO:0000313" key="6">
    <source>
        <dbReference type="Proteomes" id="UP000324800"/>
    </source>
</evidence>
<dbReference type="Gene3D" id="2.30.30.40">
    <property type="entry name" value="SH3 Domains"/>
    <property type="match status" value="1"/>
</dbReference>
<evidence type="ECO:0000256" key="1">
    <source>
        <dbReference type="ARBA" id="ARBA00022443"/>
    </source>
</evidence>
<dbReference type="AlphaFoldDB" id="A0A5J4WE91"/>
<accession>A0A5J4WE91</accession>
<dbReference type="SMART" id="SM00326">
    <property type="entry name" value="SH3"/>
    <property type="match status" value="1"/>
</dbReference>
<dbReference type="InterPro" id="IPR001452">
    <property type="entry name" value="SH3_domain"/>
</dbReference>
<dbReference type="PROSITE" id="PS50002">
    <property type="entry name" value="SH3"/>
    <property type="match status" value="1"/>
</dbReference>
<evidence type="ECO:0008006" key="7">
    <source>
        <dbReference type="Google" id="ProtNLM"/>
    </source>
</evidence>
<gene>
    <name evidence="5" type="ORF">EZS28_011254</name>
</gene>
<sequence length="180" mass="20747">MCAQLFLARNAFIGTNPNELSFKEGDVIFLKEKHSNGMWKGQLDNKEGLFPYNFVEELTEQDLKPEQPKLPIESNLKIFKGTLFKMWKDFFFVLDEKGLNCYKSNKALDRNKTLENISLDDAEVESGDLLMQTSNCIRIYYPTNPGRKDVYLKANTETMAQNWIKAIDFCKKVAPIQAES</sequence>
<dbReference type="PANTHER" id="PTHR46026:SF1">
    <property type="entry name" value="RHO-TYPE GUANINE NUCLEOTIDE EXCHANGE FACTOR, ISOFORM F"/>
    <property type="match status" value="1"/>
</dbReference>
<dbReference type="InterPro" id="IPR011993">
    <property type="entry name" value="PH-like_dom_sf"/>
</dbReference>
<comment type="caution">
    <text evidence="5">The sequence shown here is derived from an EMBL/GenBank/DDBJ whole genome shotgun (WGS) entry which is preliminary data.</text>
</comment>
<protein>
    <recommendedName>
        <fullName evidence="7">PH domain-containing protein</fullName>
    </recommendedName>
</protein>
<evidence type="ECO:0000256" key="2">
    <source>
        <dbReference type="PROSITE-ProRule" id="PRU00192"/>
    </source>
</evidence>
<dbReference type="Proteomes" id="UP000324800">
    <property type="component" value="Unassembled WGS sequence"/>
</dbReference>
<dbReference type="SMART" id="SM00233">
    <property type="entry name" value="PH"/>
    <property type="match status" value="1"/>
</dbReference>
<name>A0A5J4WE91_9EUKA</name>
<dbReference type="SUPFAM" id="SSF50729">
    <property type="entry name" value="PH domain-like"/>
    <property type="match status" value="1"/>
</dbReference>
<dbReference type="GO" id="GO:0005085">
    <property type="term" value="F:guanyl-nucleotide exchange factor activity"/>
    <property type="evidence" value="ECO:0007669"/>
    <property type="project" value="TreeGrafter"/>
</dbReference>
<dbReference type="Pfam" id="PF07653">
    <property type="entry name" value="SH3_2"/>
    <property type="match status" value="1"/>
</dbReference>
<dbReference type="PROSITE" id="PS50003">
    <property type="entry name" value="PH_DOMAIN"/>
    <property type="match status" value="1"/>
</dbReference>
<dbReference type="EMBL" id="SNRW01002300">
    <property type="protein sequence ID" value="KAA6393221.1"/>
    <property type="molecule type" value="Genomic_DNA"/>
</dbReference>
<dbReference type="GO" id="GO:0005737">
    <property type="term" value="C:cytoplasm"/>
    <property type="evidence" value="ECO:0007669"/>
    <property type="project" value="TreeGrafter"/>
</dbReference>
<dbReference type="CDD" id="cd00821">
    <property type="entry name" value="PH"/>
    <property type="match status" value="1"/>
</dbReference>
<dbReference type="Pfam" id="PF00169">
    <property type="entry name" value="PH"/>
    <property type="match status" value="1"/>
</dbReference>
<dbReference type="PRINTS" id="PR00452">
    <property type="entry name" value="SH3DOMAIN"/>
</dbReference>
<proteinExistence type="predicted"/>
<evidence type="ECO:0000259" key="3">
    <source>
        <dbReference type="PROSITE" id="PS50002"/>
    </source>
</evidence>
<evidence type="ECO:0000259" key="4">
    <source>
        <dbReference type="PROSITE" id="PS50003"/>
    </source>
</evidence>
<dbReference type="InterPro" id="IPR036028">
    <property type="entry name" value="SH3-like_dom_sf"/>
</dbReference>
<feature type="domain" description="SH3" evidence="3">
    <location>
        <begin position="1"/>
        <end position="60"/>
    </location>
</feature>
<reference evidence="5 6" key="1">
    <citation type="submission" date="2019-03" db="EMBL/GenBank/DDBJ databases">
        <title>Single cell metagenomics reveals metabolic interactions within the superorganism composed of flagellate Streblomastix strix and complex community of Bacteroidetes bacteria on its surface.</title>
        <authorList>
            <person name="Treitli S.C."/>
            <person name="Kolisko M."/>
            <person name="Husnik F."/>
            <person name="Keeling P."/>
            <person name="Hampl V."/>
        </authorList>
    </citation>
    <scope>NUCLEOTIDE SEQUENCE [LARGE SCALE GENOMIC DNA]</scope>
    <source>
        <strain evidence="5">ST1C</strain>
    </source>
</reference>
<evidence type="ECO:0000313" key="5">
    <source>
        <dbReference type="EMBL" id="KAA6393221.1"/>
    </source>
</evidence>
<dbReference type="SUPFAM" id="SSF50044">
    <property type="entry name" value="SH3-domain"/>
    <property type="match status" value="1"/>
</dbReference>
<organism evidence="5 6">
    <name type="scientific">Streblomastix strix</name>
    <dbReference type="NCBI Taxonomy" id="222440"/>
    <lineage>
        <taxon>Eukaryota</taxon>
        <taxon>Metamonada</taxon>
        <taxon>Preaxostyla</taxon>
        <taxon>Oxymonadida</taxon>
        <taxon>Streblomastigidae</taxon>
        <taxon>Streblomastix</taxon>
    </lineage>
</organism>